<dbReference type="Pfam" id="PF07282">
    <property type="entry name" value="Cas12f1-like_TNB"/>
    <property type="match status" value="1"/>
</dbReference>
<name>A0A402CXU5_9BACT</name>
<feature type="domain" description="Cas12f1-like TNB" evidence="1">
    <location>
        <begin position="27"/>
        <end position="99"/>
    </location>
</feature>
<dbReference type="AlphaFoldDB" id="A0A402CXU5"/>
<proteinExistence type="predicted"/>
<gene>
    <name evidence="2" type="ORF">CCAX7_41920</name>
</gene>
<evidence type="ECO:0000259" key="1">
    <source>
        <dbReference type="Pfam" id="PF07282"/>
    </source>
</evidence>
<accession>A0A402CXU5</accession>
<keyword evidence="3" id="KW-1185">Reference proteome</keyword>
<evidence type="ECO:0000313" key="2">
    <source>
        <dbReference type="EMBL" id="BDI32141.1"/>
    </source>
</evidence>
<dbReference type="KEGG" id="ccot:CCAX7_41920"/>
<reference evidence="2 3" key="1">
    <citation type="journal article" date="2019" name="Int. J. Syst. Evol. Microbiol.">
        <title>Capsulimonas corticalis gen. nov., sp. nov., an aerobic capsulated bacterium, of a novel bacterial order, Capsulimonadales ord. nov., of the class Armatimonadia of the phylum Armatimonadetes.</title>
        <authorList>
            <person name="Li J."/>
            <person name="Kudo C."/>
            <person name="Tonouchi A."/>
        </authorList>
    </citation>
    <scope>NUCLEOTIDE SEQUENCE [LARGE SCALE GENOMIC DNA]</scope>
    <source>
        <strain evidence="2 3">AX-7</strain>
    </source>
</reference>
<sequence length="112" mass="12201">MIAVEKLSVKNMLGNYCLAKSISDAAWSQFRSVLTSKAESAGREILAVNPAYTSQDCSECGYRPDGQEGRTKKKLSDRWHRCPMCGLSVDRDTNAAVNILALGQQSLASMKA</sequence>
<dbReference type="Proteomes" id="UP000287394">
    <property type="component" value="Chromosome"/>
</dbReference>
<dbReference type="NCBIfam" id="NF040570">
    <property type="entry name" value="guided_TnpB"/>
    <property type="match status" value="1"/>
</dbReference>
<dbReference type="EMBL" id="AP025739">
    <property type="protein sequence ID" value="BDI32141.1"/>
    <property type="molecule type" value="Genomic_DNA"/>
</dbReference>
<dbReference type="NCBIfam" id="TIGR01766">
    <property type="entry name" value="IS200/IS605 family accessory protein TnpB-like domain"/>
    <property type="match status" value="1"/>
</dbReference>
<organism evidence="2 3">
    <name type="scientific">Capsulimonas corticalis</name>
    <dbReference type="NCBI Taxonomy" id="2219043"/>
    <lineage>
        <taxon>Bacteria</taxon>
        <taxon>Bacillati</taxon>
        <taxon>Armatimonadota</taxon>
        <taxon>Armatimonadia</taxon>
        <taxon>Capsulimonadales</taxon>
        <taxon>Capsulimonadaceae</taxon>
        <taxon>Capsulimonas</taxon>
    </lineage>
</organism>
<dbReference type="InterPro" id="IPR010095">
    <property type="entry name" value="Cas12f1-like_TNB"/>
</dbReference>
<protein>
    <recommendedName>
        <fullName evidence="1">Cas12f1-like TNB domain-containing protein</fullName>
    </recommendedName>
</protein>
<evidence type="ECO:0000313" key="3">
    <source>
        <dbReference type="Proteomes" id="UP000287394"/>
    </source>
</evidence>